<gene>
    <name evidence="2" type="ORF">DES36_11413</name>
</gene>
<evidence type="ECO:0000313" key="2">
    <source>
        <dbReference type="EMBL" id="RBP61331.1"/>
    </source>
</evidence>
<dbReference type="OrthoDB" id="1708132at2"/>
<feature type="compositionally biased region" description="Basic and acidic residues" evidence="1">
    <location>
        <begin position="38"/>
        <end position="55"/>
    </location>
</feature>
<proteinExistence type="predicted"/>
<evidence type="ECO:0000313" key="3">
    <source>
        <dbReference type="Proteomes" id="UP000253490"/>
    </source>
</evidence>
<keyword evidence="3" id="KW-1185">Reference proteome</keyword>
<dbReference type="InterPro" id="IPR024209">
    <property type="entry name" value="CDIF630_02480-like"/>
</dbReference>
<dbReference type="AlphaFoldDB" id="A0A366I1R4"/>
<accession>A0A366I1R4</accession>
<name>A0A366I1R4_9FIRM</name>
<dbReference type="Proteomes" id="UP000253490">
    <property type="component" value="Unassembled WGS sequence"/>
</dbReference>
<dbReference type="EMBL" id="QNRX01000014">
    <property type="protein sequence ID" value="RBP61331.1"/>
    <property type="molecule type" value="Genomic_DNA"/>
</dbReference>
<comment type="caution">
    <text evidence="2">The sequence shown here is derived from an EMBL/GenBank/DDBJ whole genome shotgun (WGS) entry which is preliminary data.</text>
</comment>
<reference evidence="2 3" key="1">
    <citation type="submission" date="2018-06" db="EMBL/GenBank/DDBJ databases">
        <title>Genomic Encyclopedia of Type Strains, Phase IV (KMG-IV): sequencing the most valuable type-strain genomes for metagenomic binning, comparative biology and taxonomic classification.</title>
        <authorList>
            <person name="Goeker M."/>
        </authorList>
    </citation>
    <scope>NUCLEOTIDE SEQUENCE [LARGE SCALE GENOMIC DNA]</scope>
    <source>
        <strain evidence="2 3">DSM 22112</strain>
    </source>
</reference>
<protein>
    <submittedName>
        <fullName evidence="2">Uncharacterized protein DUF3787</fullName>
    </submittedName>
</protein>
<sequence>MAKNRYKEKHMQKPIENHDTAAWANSKEQLNQSQVNVPDEKQVRNAKEYVDSNQK</sequence>
<dbReference type="RefSeq" id="WP_113921160.1">
    <property type="nucleotide sequence ID" value="NZ_QNRX01000014.1"/>
</dbReference>
<organism evidence="2 3">
    <name type="scientific">Alkalibaculum bacchi</name>
    <dbReference type="NCBI Taxonomy" id="645887"/>
    <lineage>
        <taxon>Bacteria</taxon>
        <taxon>Bacillati</taxon>
        <taxon>Bacillota</taxon>
        <taxon>Clostridia</taxon>
        <taxon>Eubacteriales</taxon>
        <taxon>Eubacteriaceae</taxon>
        <taxon>Alkalibaculum</taxon>
    </lineage>
</organism>
<feature type="region of interest" description="Disordered" evidence="1">
    <location>
        <begin position="29"/>
        <end position="55"/>
    </location>
</feature>
<dbReference type="Pfam" id="PF12655">
    <property type="entry name" value="CDIF630_02480-like"/>
    <property type="match status" value="1"/>
</dbReference>
<evidence type="ECO:0000256" key="1">
    <source>
        <dbReference type="SAM" id="MobiDB-lite"/>
    </source>
</evidence>